<accession>A0AAW8NQA0</accession>
<dbReference type="CDD" id="cd01949">
    <property type="entry name" value="GGDEF"/>
    <property type="match status" value="1"/>
</dbReference>
<evidence type="ECO:0000259" key="5">
    <source>
        <dbReference type="PROSITE" id="PS50887"/>
    </source>
</evidence>
<dbReference type="GO" id="GO:0052621">
    <property type="term" value="F:diguanylate cyclase activity"/>
    <property type="evidence" value="ECO:0007669"/>
    <property type="project" value="UniProtKB-EC"/>
</dbReference>
<keyword evidence="9" id="KW-1185">Reference proteome</keyword>
<dbReference type="RefSeq" id="WP_310655389.1">
    <property type="nucleotide sequence ID" value="NZ_JAPMLA010000002.1"/>
</dbReference>
<dbReference type="InterPro" id="IPR050469">
    <property type="entry name" value="Diguanylate_Cyclase"/>
</dbReference>
<evidence type="ECO:0000256" key="4">
    <source>
        <dbReference type="SAM" id="Phobius"/>
    </source>
</evidence>
<dbReference type="Pfam" id="PF17178">
    <property type="entry name" value="MASE5"/>
    <property type="match status" value="1"/>
</dbReference>
<feature type="transmembrane region" description="Helical" evidence="4">
    <location>
        <begin position="28"/>
        <end position="49"/>
    </location>
</feature>
<dbReference type="InterPro" id="IPR000160">
    <property type="entry name" value="GGDEF_dom"/>
</dbReference>
<comment type="cofactor">
    <cofactor evidence="1">
        <name>Mg(2+)</name>
        <dbReference type="ChEBI" id="CHEBI:18420"/>
    </cofactor>
</comment>
<protein>
    <recommendedName>
        <fullName evidence="2">diguanylate cyclase</fullName>
        <ecNumber evidence="2">2.7.7.65</ecNumber>
    </recommendedName>
</protein>
<dbReference type="NCBIfam" id="TIGR00254">
    <property type="entry name" value="GGDEF"/>
    <property type="match status" value="1"/>
</dbReference>
<evidence type="ECO:0000313" key="9">
    <source>
        <dbReference type="Proteomes" id="UP001271263"/>
    </source>
</evidence>
<feature type="domain" description="GGDEF" evidence="5">
    <location>
        <begin position="241"/>
        <end position="376"/>
    </location>
</feature>
<sequence length="384" mass="43311">MFNGERQLNSHRYQAQLKRETFTILKRGILWASYVSLALLFVVLVNTYYFDKEYYDASILIIKFIPLTLIVALGIFTAKTKGLFKVTVHQTYFYLGLLVSSWSLVLISLALLSEQNMPGVESLADILVLVFALALFPNRNIMILVILPFLAFSAMYHSLQFSEAIVYPLTKFLCFLVIILSGQKIISGWFFKAIVRNIEKKKLLSQFKRLALIDGLTNVSNRRHFDEVLLQECKAANRNEQPLSIILLDIDYFKPLNDSLGHQVGDEYLVQVAAILNQALERPRDLVARYGGEEFVMVLPDTDLDGANCVAAKVKLLLSEAKLSHPSSAAGKYVTVSQGVAQWQEQEQVSALLARVDELLYQAKANGRDCYVSQTQPRSAMQVI</sequence>
<feature type="transmembrane region" description="Helical" evidence="4">
    <location>
        <begin position="165"/>
        <end position="191"/>
    </location>
</feature>
<dbReference type="PANTHER" id="PTHR45138">
    <property type="entry name" value="REGULATORY COMPONENTS OF SENSORY TRANSDUCTION SYSTEM"/>
    <property type="match status" value="1"/>
</dbReference>
<organism evidence="6 8">
    <name type="scientific">Shewanella fidelis</name>
    <dbReference type="NCBI Taxonomy" id="173509"/>
    <lineage>
        <taxon>Bacteria</taxon>
        <taxon>Pseudomonadati</taxon>
        <taxon>Pseudomonadota</taxon>
        <taxon>Gammaproteobacteria</taxon>
        <taxon>Alteromonadales</taxon>
        <taxon>Shewanellaceae</taxon>
        <taxon>Shewanella</taxon>
    </lineage>
</organism>
<dbReference type="Pfam" id="PF00990">
    <property type="entry name" value="GGDEF"/>
    <property type="match status" value="1"/>
</dbReference>
<dbReference type="GO" id="GO:0043709">
    <property type="term" value="P:cell adhesion involved in single-species biofilm formation"/>
    <property type="evidence" value="ECO:0007669"/>
    <property type="project" value="TreeGrafter"/>
</dbReference>
<dbReference type="GO" id="GO:1902201">
    <property type="term" value="P:negative regulation of bacterial-type flagellum-dependent cell motility"/>
    <property type="evidence" value="ECO:0007669"/>
    <property type="project" value="TreeGrafter"/>
</dbReference>
<comment type="caution">
    <text evidence="6">The sequence shown here is derived from an EMBL/GenBank/DDBJ whole genome shotgun (WGS) entry which is preliminary data.</text>
</comment>
<reference evidence="7 9" key="1">
    <citation type="journal article" date="2022" name="bioRxiv">
        <title>Prophages regulate Shewanella fidelis 3313 motility and biofilm formation: implications for gut colonization dynamics in Ciona robusta.</title>
        <authorList>
            <person name="Natarajan O."/>
            <person name="Gibboney S.L."/>
            <person name="Young M.N."/>
            <person name="Lim S.J."/>
            <person name="Pluta N."/>
            <person name="Atkinson C.G."/>
            <person name="Leigh B.A."/>
            <person name="Liberti A."/>
            <person name="Kees E.D."/>
            <person name="Breitbart M."/>
            <person name="Gralnick J.A."/>
            <person name="Dishaw L.J."/>
        </authorList>
    </citation>
    <scope>NUCLEOTIDE SEQUENCE [LARGE SCALE GENOMIC DNA]</scope>
    <source>
        <strain evidence="7 9">JG4066</strain>
    </source>
</reference>
<evidence type="ECO:0000313" key="6">
    <source>
        <dbReference type="EMBL" id="MDR8525082.1"/>
    </source>
</evidence>
<feature type="transmembrane region" description="Helical" evidence="4">
    <location>
        <begin position="92"/>
        <end position="112"/>
    </location>
</feature>
<dbReference type="PROSITE" id="PS50887">
    <property type="entry name" value="GGDEF"/>
    <property type="match status" value="1"/>
</dbReference>
<dbReference type="PANTHER" id="PTHR45138:SF9">
    <property type="entry name" value="DIGUANYLATE CYCLASE DGCM-RELATED"/>
    <property type="match status" value="1"/>
</dbReference>
<dbReference type="EMBL" id="JAPMLE010000001">
    <property type="protein sequence ID" value="MDR8525082.1"/>
    <property type="molecule type" value="Genomic_DNA"/>
</dbReference>
<dbReference type="GO" id="GO:0005886">
    <property type="term" value="C:plasma membrane"/>
    <property type="evidence" value="ECO:0007669"/>
    <property type="project" value="TreeGrafter"/>
</dbReference>
<name>A0AAW8NQA0_9GAMM</name>
<evidence type="ECO:0000313" key="8">
    <source>
        <dbReference type="Proteomes" id="UP001259340"/>
    </source>
</evidence>
<gene>
    <name evidence="6" type="ORF">OS133_15775</name>
    <name evidence="7" type="ORF">OS134_03635</name>
</gene>
<comment type="catalytic activity">
    <reaction evidence="3">
        <text>2 GTP = 3',3'-c-di-GMP + 2 diphosphate</text>
        <dbReference type="Rhea" id="RHEA:24898"/>
        <dbReference type="ChEBI" id="CHEBI:33019"/>
        <dbReference type="ChEBI" id="CHEBI:37565"/>
        <dbReference type="ChEBI" id="CHEBI:58805"/>
        <dbReference type="EC" id="2.7.7.65"/>
    </reaction>
</comment>
<evidence type="ECO:0000256" key="2">
    <source>
        <dbReference type="ARBA" id="ARBA00012528"/>
    </source>
</evidence>
<reference evidence="6" key="2">
    <citation type="submission" date="2022-11" db="EMBL/GenBank/DDBJ databases">
        <title>Prophages regulate Shewanella fidelis motility and biofilm formation: implications for gut colonization dynamics in Ciona robusta.</title>
        <authorList>
            <person name="Natarajan O."/>
            <person name="Gibboney S.L."/>
            <person name="Young M.N."/>
            <person name="Lim S.J."/>
            <person name="Pluta N."/>
            <person name="Atkinson C.G.F."/>
            <person name="Leigh B.A."/>
            <person name="Liberti A."/>
            <person name="Kees E."/>
            <person name="Breitbart M."/>
            <person name="Gralnick J."/>
            <person name="Dishaw L.J."/>
        </authorList>
    </citation>
    <scope>NUCLEOTIDE SEQUENCE</scope>
    <source>
        <strain evidence="6">3313</strain>
    </source>
</reference>
<dbReference type="Gene3D" id="3.30.70.270">
    <property type="match status" value="1"/>
</dbReference>
<dbReference type="InterPro" id="IPR029787">
    <property type="entry name" value="Nucleotide_cyclase"/>
</dbReference>
<evidence type="ECO:0000256" key="1">
    <source>
        <dbReference type="ARBA" id="ARBA00001946"/>
    </source>
</evidence>
<keyword evidence="4" id="KW-0812">Transmembrane</keyword>
<dbReference type="SMART" id="SM00267">
    <property type="entry name" value="GGDEF"/>
    <property type="match status" value="1"/>
</dbReference>
<proteinExistence type="predicted"/>
<dbReference type="FunFam" id="3.30.70.270:FF:000001">
    <property type="entry name" value="Diguanylate cyclase domain protein"/>
    <property type="match status" value="1"/>
</dbReference>
<dbReference type="SUPFAM" id="SSF55073">
    <property type="entry name" value="Nucleotide cyclase"/>
    <property type="match status" value="1"/>
</dbReference>
<dbReference type="Proteomes" id="UP001259340">
    <property type="component" value="Unassembled WGS sequence"/>
</dbReference>
<feature type="transmembrane region" description="Helical" evidence="4">
    <location>
        <begin position="61"/>
        <end position="80"/>
    </location>
</feature>
<keyword evidence="4" id="KW-1133">Transmembrane helix</keyword>
<dbReference type="InterPro" id="IPR043128">
    <property type="entry name" value="Rev_trsase/Diguanyl_cyclase"/>
</dbReference>
<dbReference type="EC" id="2.7.7.65" evidence="2"/>
<evidence type="ECO:0000313" key="7">
    <source>
        <dbReference type="EMBL" id="MDW4823164.1"/>
    </source>
</evidence>
<dbReference type="EMBL" id="JAPMLD010000001">
    <property type="protein sequence ID" value="MDW4823164.1"/>
    <property type="molecule type" value="Genomic_DNA"/>
</dbReference>
<dbReference type="Proteomes" id="UP001271263">
    <property type="component" value="Unassembled WGS sequence"/>
</dbReference>
<dbReference type="InterPro" id="IPR033444">
    <property type="entry name" value="MASE5"/>
</dbReference>
<keyword evidence="4" id="KW-0472">Membrane</keyword>
<dbReference type="AlphaFoldDB" id="A0AAW8NQA0"/>
<evidence type="ECO:0000256" key="3">
    <source>
        <dbReference type="ARBA" id="ARBA00034247"/>
    </source>
</evidence>